<proteinExistence type="predicted"/>
<dbReference type="Gene3D" id="3.30.420.130">
    <property type="entry name" value="Dinitrogenase iron-molybdenum cofactor biosynthesis domain"/>
    <property type="match status" value="1"/>
</dbReference>
<accession>A0A2S6HNK2</accession>
<dbReference type="OrthoDB" id="280278at2"/>
<sequence length="138" mass="15009">MSYKIAAASEDGEQINLNFGAAQRFLIYEVNEDGVWTLLEERSVPEGLKEPSGCGSQSCGGGGGGCHGSGAVSRNVDLLSDCRCIVCKKIGFPIQKQFEKKTISTFEISGSLNEVLDKITLYFYRSDHHQTLKGIAKQ</sequence>
<dbReference type="AlphaFoldDB" id="A0A2S6HNK2"/>
<evidence type="ECO:0000259" key="1">
    <source>
        <dbReference type="Pfam" id="PF02579"/>
    </source>
</evidence>
<organism evidence="2 3">
    <name type="scientific">Lacrimispora xylanisolvens</name>
    <dbReference type="NCBI Taxonomy" id="384636"/>
    <lineage>
        <taxon>Bacteria</taxon>
        <taxon>Bacillati</taxon>
        <taxon>Bacillota</taxon>
        <taxon>Clostridia</taxon>
        <taxon>Lachnospirales</taxon>
        <taxon>Lachnospiraceae</taxon>
        <taxon>Lacrimispora</taxon>
    </lineage>
</organism>
<feature type="domain" description="Dinitrogenase iron-molybdenum cofactor biosynthesis" evidence="1">
    <location>
        <begin position="11"/>
        <end position="119"/>
    </location>
</feature>
<dbReference type="RefSeq" id="WP_104438381.1">
    <property type="nucleotide sequence ID" value="NZ_PTJA01000011.1"/>
</dbReference>
<dbReference type="InterPro" id="IPR036105">
    <property type="entry name" value="DiNase_FeMo-co_biosyn_sf"/>
</dbReference>
<keyword evidence="3" id="KW-1185">Reference proteome</keyword>
<gene>
    <name evidence="2" type="ORF">BXY41_11122</name>
</gene>
<evidence type="ECO:0000313" key="2">
    <source>
        <dbReference type="EMBL" id="PPK79086.1"/>
    </source>
</evidence>
<dbReference type="Proteomes" id="UP000237749">
    <property type="component" value="Unassembled WGS sequence"/>
</dbReference>
<comment type="caution">
    <text evidence="2">The sequence shown here is derived from an EMBL/GenBank/DDBJ whole genome shotgun (WGS) entry which is preliminary data.</text>
</comment>
<dbReference type="Pfam" id="PF02579">
    <property type="entry name" value="Nitro_FeMo-Co"/>
    <property type="match status" value="1"/>
</dbReference>
<dbReference type="PANTHER" id="PTHR33937">
    <property type="entry name" value="IRON-MOLYBDENUM PROTEIN-RELATED-RELATED"/>
    <property type="match status" value="1"/>
</dbReference>
<protein>
    <submittedName>
        <fullName evidence="2">Dinitrogenase iron-molybdenum cofactor</fullName>
    </submittedName>
</protein>
<name>A0A2S6HNK2_9FIRM</name>
<dbReference type="PANTHER" id="PTHR33937:SF1">
    <property type="entry name" value="IRON-MOLIBDENUM COFACTOR PROCESSING PROTEIN"/>
    <property type="match status" value="1"/>
</dbReference>
<dbReference type="InterPro" id="IPR003731">
    <property type="entry name" value="Di-Nase_FeMo-co_biosynth"/>
</dbReference>
<dbReference type="InterPro" id="IPR051840">
    <property type="entry name" value="NifX/NifY_domain"/>
</dbReference>
<dbReference type="EMBL" id="PTJA01000011">
    <property type="protein sequence ID" value="PPK79086.1"/>
    <property type="molecule type" value="Genomic_DNA"/>
</dbReference>
<evidence type="ECO:0000313" key="3">
    <source>
        <dbReference type="Proteomes" id="UP000237749"/>
    </source>
</evidence>
<reference evidence="2 3" key="1">
    <citation type="submission" date="2018-02" db="EMBL/GenBank/DDBJ databases">
        <title>Genomic Encyclopedia of Archaeal and Bacterial Type Strains, Phase II (KMG-II): from individual species to whole genera.</title>
        <authorList>
            <person name="Goeker M."/>
        </authorList>
    </citation>
    <scope>NUCLEOTIDE SEQUENCE [LARGE SCALE GENOMIC DNA]</scope>
    <source>
        <strain evidence="2 3">DSM 3808</strain>
    </source>
</reference>
<dbReference type="SUPFAM" id="SSF53146">
    <property type="entry name" value="Nitrogenase accessory factor-like"/>
    <property type="match status" value="1"/>
</dbReference>